<dbReference type="InParanoid" id="A0A1E7EN91"/>
<gene>
    <name evidence="1" type="ORF">FRACYDRAFT_251380</name>
</gene>
<name>A0A1E7EN91_9STRA</name>
<organism evidence="1 2">
    <name type="scientific">Fragilariopsis cylindrus CCMP1102</name>
    <dbReference type="NCBI Taxonomy" id="635003"/>
    <lineage>
        <taxon>Eukaryota</taxon>
        <taxon>Sar</taxon>
        <taxon>Stramenopiles</taxon>
        <taxon>Ochrophyta</taxon>
        <taxon>Bacillariophyta</taxon>
        <taxon>Bacillariophyceae</taxon>
        <taxon>Bacillariophycidae</taxon>
        <taxon>Bacillariales</taxon>
        <taxon>Bacillariaceae</taxon>
        <taxon>Fragilariopsis</taxon>
    </lineage>
</organism>
<accession>A0A1E7EN91</accession>
<protein>
    <submittedName>
        <fullName evidence="1">Uncharacterized protein</fullName>
    </submittedName>
</protein>
<sequence length="160" mass="17657">MIILGGIMSYLNLTYSASGNNEHKYMFDISAVQYFAPGVDITEFQCILIVSIEAVTKAKQQQKAKTVDKIQKMASQTKMETIDINNISGNYDVEAAVVQAAEPSNKHNNNEDEDEYNNTGGGCFLGDPCGGKMKDDIAHDSILYLVLCLLFAKRLFCRGN</sequence>
<proteinExistence type="predicted"/>
<dbReference type="EMBL" id="KV784387">
    <property type="protein sequence ID" value="OEU07267.1"/>
    <property type="molecule type" value="Genomic_DNA"/>
</dbReference>
<dbReference type="Proteomes" id="UP000095751">
    <property type="component" value="Unassembled WGS sequence"/>
</dbReference>
<keyword evidence="2" id="KW-1185">Reference proteome</keyword>
<evidence type="ECO:0000313" key="1">
    <source>
        <dbReference type="EMBL" id="OEU07267.1"/>
    </source>
</evidence>
<dbReference type="KEGG" id="fcy:FRACYDRAFT_251380"/>
<dbReference type="AlphaFoldDB" id="A0A1E7EN91"/>
<evidence type="ECO:0000313" key="2">
    <source>
        <dbReference type="Proteomes" id="UP000095751"/>
    </source>
</evidence>
<reference evidence="1 2" key="1">
    <citation type="submission" date="2016-09" db="EMBL/GenBank/DDBJ databases">
        <title>Extensive genetic diversity and differential bi-allelic expression allows diatom success in the polar Southern Ocean.</title>
        <authorList>
            <consortium name="DOE Joint Genome Institute"/>
            <person name="Mock T."/>
            <person name="Otillar R.P."/>
            <person name="Strauss J."/>
            <person name="Dupont C."/>
            <person name="Frickenhaus S."/>
            <person name="Maumus F."/>
            <person name="Mcmullan M."/>
            <person name="Sanges R."/>
            <person name="Schmutz J."/>
            <person name="Toseland A."/>
            <person name="Valas R."/>
            <person name="Veluchamy A."/>
            <person name="Ward B.J."/>
            <person name="Allen A."/>
            <person name="Barry K."/>
            <person name="Falciatore A."/>
            <person name="Ferrante M."/>
            <person name="Fortunato A.E."/>
            <person name="Gloeckner G."/>
            <person name="Gruber A."/>
            <person name="Hipkin R."/>
            <person name="Janech M."/>
            <person name="Kroth P."/>
            <person name="Leese F."/>
            <person name="Lindquist E."/>
            <person name="Lyon B.R."/>
            <person name="Martin J."/>
            <person name="Mayer C."/>
            <person name="Parker M."/>
            <person name="Quesneville H."/>
            <person name="Raymond J."/>
            <person name="Uhlig C."/>
            <person name="Valentin K.U."/>
            <person name="Worden A.Z."/>
            <person name="Armbrust E.V."/>
            <person name="Bowler C."/>
            <person name="Green B."/>
            <person name="Moulton V."/>
            <person name="Van Oosterhout C."/>
            <person name="Grigoriev I."/>
        </authorList>
    </citation>
    <scope>NUCLEOTIDE SEQUENCE [LARGE SCALE GENOMIC DNA]</scope>
    <source>
        <strain evidence="1 2">CCMP1102</strain>
    </source>
</reference>